<keyword evidence="2" id="KW-1185">Reference proteome</keyword>
<proteinExistence type="predicted"/>
<dbReference type="Proteomes" id="UP001419268">
    <property type="component" value="Unassembled WGS sequence"/>
</dbReference>
<dbReference type="AlphaFoldDB" id="A0AAP0PCP2"/>
<dbReference type="EMBL" id="JBBNAG010000004">
    <property type="protein sequence ID" value="KAK9139297.1"/>
    <property type="molecule type" value="Genomic_DNA"/>
</dbReference>
<name>A0AAP0PCP2_9MAGN</name>
<organism evidence="1 2">
    <name type="scientific">Stephania cephalantha</name>
    <dbReference type="NCBI Taxonomy" id="152367"/>
    <lineage>
        <taxon>Eukaryota</taxon>
        <taxon>Viridiplantae</taxon>
        <taxon>Streptophyta</taxon>
        <taxon>Embryophyta</taxon>
        <taxon>Tracheophyta</taxon>
        <taxon>Spermatophyta</taxon>
        <taxon>Magnoliopsida</taxon>
        <taxon>Ranunculales</taxon>
        <taxon>Menispermaceae</taxon>
        <taxon>Menispermoideae</taxon>
        <taxon>Cissampelideae</taxon>
        <taxon>Stephania</taxon>
    </lineage>
</organism>
<evidence type="ECO:0000313" key="2">
    <source>
        <dbReference type="Proteomes" id="UP001419268"/>
    </source>
</evidence>
<evidence type="ECO:0000313" key="1">
    <source>
        <dbReference type="EMBL" id="KAK9139297.1"/>
    </source>
</evidence>
<accession>A0AAP0PCP2</accession>
<comment type="caution">
    <text evidence="1">The sequence shown here is derived from an EMBL/GenBank/DDBJ whole genome shotgun (WGS) entry which is preliminary data.</text>
</comment>
<reference evidence="1 2" key="1">
    <citation type="submission" date="2024-01" db="EMBL/GenBank/DDBJ databases">
        <title>Genome assemblies of Stephania.</title>
        <authorList>
            <person name="Yang L."/>
        </authorList>
    </citation>
    <scope>NUCLEOTIDE SEQUENCE [LARGE SCALE GENOMIC DNA]</scope>
    <source>
        <strain evidence="1">JXDWG</strain>
        <tissue evidence="1">Leaf</tissue>
    </source>
</reference>
<gene>
    <name evidence="1" type="ORF">Scep_008978</name>
</gene>
<sequence length="172" mass="19262">MDSRFMKEQMLRGLYEIQLGLERIVKKFDTLCLHSSSPPTLISQEDRGHTMKMLILFDPSAMRNNKHEGIQNLAPSSPDVFQSDSELSILSNLGVQSLPNPDQMANPLSTSVSWIQALPLVLSQKAPNPSDSTVFELIRIISDLDLVAIEVFTTVDVIDMVKNFRFDGKSKI</sequence>
<protein>
    <submittedName>
        <fullName evidence="1">Uncharacterized protein</fullName>
    </submittedName>
</protein>